<feature type="transmembrane region" description="Helical" evidence="2">
    <location>
        <begin position="366"/>
        <end position="388"/>
    </location>
</feature>
<sequence>MTEMSRNRDSQQSQRTVAELLAQHGGSVESGSRRRHRRRADDDGDDGAPAEADIATTAPQAIIERIRSETGGTEGEGRNGHPHATPRHESVNGSGGPPPPGGGTAPSEGARHGTADSRPNHVDPAEPRHAGQPQQPPRPAQAPRSAAPYPPPPRQAHPGSGYSQSVQQHRRQLDGEPAAGTDADPRGGQHPAQDEDLAQAWGGDAYPDPWQAATTVRTEPSREADTDEFARIAGEAPGRQPGVGPQADVAPGGSGDVADQNAGELPGHEEDVHQAGIAVEEPDVDVDAPAYAPDYDGTGVAGDGSYADADLLGGDGDAGDSEYADAYPDGELEERSPVRQWLVMAGQLVLGVLGGAAVWLSFNWLWIQTPAAALIAALAVIVGLVWLVRKIRRAEDMQTTVLAVLVGLMVTVSPAAMLLLSR</sequence>
<reference evidence="3 4" key="1">
    <citation type="submission" date="2017-06" db="EMBL/GenBank/DDBJ databases">
        <authorList>
            <person name="Kim H.J."/>
            <person name="Triplett B.A."/>
        </authorList>
    </citation>
    <scope>NUCLEOTIDE SEQUENCE [LARGE SCALE GENOMIC DNA]</scope>
    <source>
        <strain evidence="3 4">DSM 45207</strain>
    </source>
</reference>
<evidence type="ECO:0000256" key="1">
    <source>
        <dbReference type="SAM" id="MobiDB-lite"/>
    </source>
</evidence>
<gene>
    <name evidence="3" type="ORF">SAMN06265360_10520</name>
</gene>
<dbReference type="Proteomes" id="UP000198348">
    <property type="component" value="Unassembled WGS sequence"/>
</dbReference>
<keyword evidence="2" id="KW-1133">Transmembrane helix</keyword>
<dbReference type="AlphaFoldDB" id="A0A238W136"/>
<evidence type="ECO:0000256" key="2">
    <source>
        <dbReference type="SAM" id="Phobius"/>
    </source>
</evidence>
<proteinExistence type="predicted"/>
<feature type="compositionally biased region" description="Basic and acidic residues" evidence="1">
    <location>
        <begin position="109"/>
        <end position="129"/>
    </location>
</feature>
<feature type="region of interest" description="Disordered" evidence="1">
    <location>
        <begin position="1"/>
        <end position="256"/>
    </location>
</feature>
<feature type="compositionally biased region" description="Basic and acidic residues" evidence="1">
    <location>
        <begin position="219"/>
        <end position="230"/>
    </location>
</feature>
<feature type="transmembrane region" description="Helical" evidence="2">
    <location>
        <begin position="400"/>
        <end position="420"/>
    </location>
</feature>
<accession>A0A238W136</accession>
<dbReference type="EMBL" id="FZNW01000005">
    <property type="protein sequence ID" value="SNR40315.1"/>
    <property type="molecule type" value="Genomic_DNA"/>
</dbReference>
<evidence type="ECO:0000313" key="4">
    <source>
        <dbReference type="Proteomes" id="UP000198348"/>
    </source>
</evidence>
<keyword evidence="4" id="KW-1185">Reference proteome</keyword>
<keyword evidence="2" id="KW-0472">Membrane</keyword>
<keyword evidence="2" id="KW-0812">Transmembrane</keyword>
<protein>
    <submittedName>
        <fullName evidence="3">Uncharacterized protein</fullName>
    </submittedName>
</protein>
<name>A0A238W136_9PSEU</name>
<organism evidence="3 4">
    <name type="scientific">Haloechinothrix alba</name>
    <dbReference type="NCBI Taxonomy" id="664784"/>
    <lineage>
        <taxon>Bacteria</taxon>
        <taxon>Bacillati</taxon>
        <taxon>Actinomycetota</taxon>
        <taxon>Actinomycetes</taxon>
        <taxon>Pseudonocardiales</taxon>
        <taxon>Pseudonocardiaceae</taxon>
        <taxon>Haloechinothrix</taxon>
    </lineage>
</organism>
<evidence type="ECO:0000313" key="3">
    <source>
        <dbReference type="EMBL" id="SNR40315.1"/>
    </source>
</evidence>
<feature type="transmembrane region" description="Helical" evidence="2">
    <location>
        <begin position="341"/>
        <end position="360"/>
    </location>
</feature>